<dbReference type="Proteomes" id="UP000321425">
    <property type="component" value="Unassembled WGS sequence"/>
</dbReference>
<evidence type="ECO:0000313" key="3">
    <source>
        <dbReference type="EMBL" id="GEK89274.1"/>
    </source>
</evidence>
<dbReference type="PIRSF" id="PIRSF006728">
    <property type="entry name" value="CinA"/>
    <property type="match status" value="1"/>
</dbReference>
<dbReference type="SUPFAM" id="SSF142433">
    <property type="entry name" value="CinA-like"/>
    <property type="match status" value="1"/>
</dbReference>
<feature type="domain" description="MoaB/Mog" evidence="2">
    <location>
        <begin position="4"/>
        <end position="171"/>
    </location>
</feature>
<dbReference type="Pfam" id="PF00994">
    <property type="entry name" value="MoCF_biosynth"/>
    <property type="match status" value="1"/>
</dbReference>
<dbReference type="Pfam" id="PF02464">
    <property type="entry name" value="CinA"/>
    <property type="match status" value="1"/>
</dbReference>
<dbReference type="HAMAP" id="MF_00226_B">
    <property type="entry name" value="CinA_B"/>
    <property type="match status" value="1"/>
</dbReference>
<dbReference type="Gene3D" id="3.40.980.10">
    <property type="entry name" value="MoaB/Mog-like domain"/>
    <property type="match status" value="1"/>
</dbReference>
<dbReference type="NCBIfam" id="TIGR00199">
    <property type="entry name" value="PncC_domain"/>
    <property type="match status" value="1"/>
</dbReference>
<dbReference type="Proteomes" id="UP000198548">
    <property type="component" value="Unassembled WGS sequence"/>
</dbReference>
<dbReference type="RefSeq" id="WP_091487709.1">
    <property type="nucleotide sequence ID" value="NZ_BJUX01000012.1"/>
</dbReference>
<reference evidence="4 5" key="1">
    <citation type="submission" date="2016-10" db="EMBL/GenBank/DDBJ databases">
        <authorList>
            <person name="de Groot N.N."/>
        </authorList>
    </citation>
    <scope>NUCLEOTIDE SEQUENCE [LARGE SCALE GENOMIC DNA]</scope>
    <source>
        <strain evidence="4 5">DSM 19182</strain>
    </source>
</reference>
<evidence type="ECO:0000256" key="1">
    <source>
        <dbReference type="HAMAP-Rule" id="MF_00226"/>
    </source>
</evidence>
<dbReference type="CDD" id="cd00885">
    <property type="entry name" value="cinA"/>
    <property type="match status" value="1"/>
</dbReference>
<dbReference type="InterPro" id="IPR050101">
    <property type="entry name" value="CinA"/>
</dbReference>
<reference evidence="3 6" key="2">
    <citation type="submission" date="2019-07" db="EMBL/GenBank/DDBJ databases">
        <title>Whole genome shotgun sequence of Alkalibacterium putridalgicola NBRC 103243.</title>
        <authorList>
            <person name="Hosoyama A."/>
            <person name="Uohara A."/>
            <person name="Ohji S."/>
            <person name="Ichikawa N."/>
        </authorList>
    </citation>
    <scope>NUCLEOTIDE SEQUENCE [LARGE SCALE GENOMIC DNA]</scope>
    <source>
        <strain evidence="3 6">NBRC 103243</strain>
    </source>
</reference>
<dbReference type="InterPro" id="IPR001453">
    <property type="entry name" value="MoaB/Mog_dom"/>
</dbReference>
<sequence>MRAEIISIGTELLLGQVVNSNAAFISRELAALGIEVYHHVTVGDNPDRLTAAVKEAEERADLIVLSGGLGPTEDDITKQTMSNHLDMDLILHEETEDRIITYHKNSDFEMPENNQLQALILAESTPLKNDTGLAVGMMLDHGDHQYVLLPGPPDELQPMVENHLKDELIKRLLDKQVLVSRVLRFFGITEAQLAKKIEAVVKGQTNPTVAVYANEGEITVRITARAETEKEGNRCIDEVESQILEPLTDYFFGYGEKKLDEVVRDLLMEQGLTITAAESLTGGAFLSSITSDISAGSVFEGGIVTYSTEKKHDVLNVSQKTIDNFGVVSPECAIEMAENSRKMFEADIGVGLTGVAGPGSLEGQIPGTVYIGLSYKGNASFAKHFHFGYKRNKNRRLAVLNTHDMVRRLILDKPIEKRLNYDEDQ</sequence>
<gene>
    <name evidence="1 3" type="primary">cinA</name>
    <name evidence="3" type="ORF">APU01nite_13130</name>
    <name evidence="4" type="ORF">SAMN04488100_11067</name>
</gene>
<dbReference type="AlphaFoldDB" id="A0A1H7T1K1"/>
<dbReference type="InterPro" id="IPR036425">
    <property type="entry name" value="MoaB/Mog-like_dom_sf"/>
</dbReference>
<name>A0A1H7T1K1_9LACT</name>
<dbReference type="OrthoDB" id="9801454at2"/>
<comment type="similarity">
    <text evidence="1">Belongs to the CinA family.</text>
</comment>
<evidence type="ECO:0000313" key="5">
    <source>
        <dbReference type="Proteomes" id="UP000198548"/>
    </source>
</evidence>
<protein>
    <recommendedName>
        <fullName evidence="1">Putative competence-damage inducible protein</fullName>
    </recommendedName>
</protein>
<evidence type="ECO:0000259" key="2">
    <source>
        <dbReference type="SMART" id="SM00852"/>
    </source>
</evidence>
<dbReference type="EMBL" id="BJUX01000012">
    <property type="protein sequence ID" value="GEK89274.1"/>
    <property type="molecule type" value="Genomic_DNA"/>
</dbReference>
<dbReference type="NCBIfam" id="NF001813">
    <property type="entry name" value="PRK00549.1"/>
    <property type="match status" value="1"/>
</dbReference>
<dbReference type="InterPro" id="IPR036653">
    <property type="entry name" value="CinA-like_C"/>
</dbReference>
<accession>A0A1H7T1K1</accession>
<evidence type="ECO:0000313" key="6">
    <source>
        <dbReference type="Proteomes" id="UP000321425"/>
    </source>
</evidence>
<dbReference type="SUPFAM" id="SSF53218">
    <property type="entry name" value="Molybdenum cofactor biosynthesis proteins"/>
    <property type="match status" value="1"/>
</dbReference>
<dbReference type="InterPro" id="IPR008136">
    <property type="entry name" value="CinA_C"/>
</dbReference>
<dbReference type="Pfam" id="PF18146">
    <property type="entry name" value="CinA_KH"/>
    <property type="match status" value="1"/>
</dbReference>
<dbReference type="PANTHER" id="PTHR13939">
    <property type="entry name" value="NICOTINAMIDE-NUCLEOTIDE AMIDOHYDROLASE PNCC"/>
    <property type="match status" value="1"/>
</dbReference>
<dbReference type="SMART" id="SM00852">
    <property type="entry name" value="MoCF_biosynth"/>
    <property type="match status" value="1"/>
</dbReference>
<dbReference type="NCBIfam" id="TIGR00177">
    <property type="entry name" value="molyb_syn"/>
    <property type="match status" value="1"/>
</dbReference>
<dbReference type="InterPro" id="IPR041424">
    <property type="entry name" value="CinA_KH"/>
</dbReference>
<dbReference type="Gene3D" id="3.90.950.20">
    <property type="entry name" value="CinA-like"/>
    <property type="match status" value="1"/>
</dbReference>
<dbReference type="EMBL" id="FOBL01000010">
    <property type="protein sequence ID" value="SEL78395.1"/>
    <property type="molecule type" value="Genomic_DNA"/>
</dbReference>
<dbReference type="STRING" id="426703.SAMN04488100_11067"/>
<dbReference type="InterPro" id="IPR008135">
    <property type="entry name" value="Competence-induced_CinA"/>
</dbReference>
<proteinExistence type="inferred from homology"/>
<dbReference type="NCBIfam" id="TIGR00200">
    <property type="entry name" value="cinA_nterm"/>
    <property type="match status" value="1"/>
</dbReference>
<dbReference type="Gene3D" id="3.30.70.2860">
    <property type="match status" value="1"/>
</dbReference>
<keyword evidence="6" id="KW-1185">Reference proteome</keyword>
<dbReference type="PANTHER" id="PTHR13939:SF0">
    <property type="entry name" value="NMN AMIDOHYDROLASE-LIKE PROTEIN YFAY"/>
    <property type="match status" value="1"/>
</dbReference>
<organism evidence="4 5">
    <name type="scientific">Alkalibacterium putridalgicola</name>
    <dbReference type="NCBI Taxonomy" id="426703"/>
    <lineage>
        <taxon>Bacteria</taxon>
        <taxon>Bacillati</taxon>
        <taxon>Bacillota</taxon>
        <taxon>Bacilli</taxon>
        <taxon>Lactobacillales</taxon>
        <taxon>Carnobacteriaceae</taxon>
        <taxon>Alkalibacterium</taxon>
    </lineage>
</organism>
<evidence type="ECO:0000313" key="4">
    <source>
        <dbReference type="EMBL" id="SEL78395.1"/>
    </source>
</evidence>